<evidence type="ECO:0000313" key="1">
    <source>
        <dbReference type="EMBL" id="QEG24831.1"/>
    </source>
</evidence>
<keyword evidence="2" id="KW-1185">Reference proteome</keyword>
<accession>A0A5B9PQS3</accession>
<reference evidence="1 2" key="1">
    <citation type="submission" date="2019-08" db="EMBL/GenBank/DDBJ databases">
        <title>Deep-cultivation of Planctomycetes and their phenomic and genomic characterization uncovers novel biology.</title>
        <authorList>
            <person name="Wiegand S."/>
            <person name="Jogler M."/>
            <person name="Boedeker C."/>
            <person name="Pinto D."/>
            <person name="Vollmers J."/>
            <person name="Rivas-Marin E."/>
            <person name="Kohn T."/>
            <person name="Peeters S.H."/>
            <person name="Heuer A."/>
            <person name="Rast P."/>
            <person name="Oberbeckmann S."/>
            <person name="Bunk B."/>
            <person name="Jeske O."/>
            <person name="Meyerdierks A."/>
            <person name="Storesund J.E."/>
            <person name="Kallscheuer N."/>
            <person name="Luecker S."/>
            <person name="Lage O.M."/>
            <person name="Pohl T."/>
            <person name="Merkel B.J."/>
            <person name="Hornburger P."/>
            <person name="Mueller R.-W."/>
            <person name="Bruemmer F."/>
            <person name="Labrenz M."/>
            <person name="Spormann A.M."/>
            <person name="Op den Camp H."/>
            <person name="Overmann J."/>
            <person name="Amann R."/>
            <person name="Jetten M.S.M."/>
            <person name="Mascher T."/>
            <person name="Medema M.H."/>
            <person name="Devos D.P."/>
            <person name="Kaster A.-K."/>
            <person name="Ovreas L."/>
            <person name="Rohde M."/>
            <person name="Galperin M.Y."/>
            <person name="Jogler C."/>
        </authorList>
    </citation>
    <scope>NUCLEOTIDE SEQUENCE [LARGE SCALE GENOMIC DNA]</scope>
    <source>
        <strain evidence="1 2">FC18</strain>
    </source>
</reference>
<protein>
    <submittedName>
        <fullName evidence="1">Uncharacterized protein</fullName>
    </submittedName>
</protein>
<organism evidence="1 2">
    <name type="scientific">Mariniblastus fucicola</name>
    <dbReference type="NCBI Taxonomy" id="980251"/>
    <lineage>
        <taxon>Bacteria</taxon>
        <taxon>Pseudomonadati</taxon>
        <taxon>Planctomycetota</taxon>
        <taxon>Planctomycetia</taxon>
        <taxon>Pirellulales</taxon>
        <taxon>Pirellulaceae</taxon>
        <taxon>Mariniblastus</taxon>
    </lineage>
</organism>
<name>A0A5B9PQS3_9BACT</name>
<dbReference type="EMBL" id="CP042912">
    <property type="protein sequence ID" value="QEG24831.1"/>
    <property type="molecule type" value="Genomic_DNA"/>
</dbReference>
<evidence type="ECO:0000313" key="2">
    <source>
        <dbReference type="Proteomes" id="UP000322214"/>
    </source>
</evidence>
<dbReference type="KEGG" id="mff:MFFC18_47540"/>
<dbReference type="AlphaFoldDB" id="A0A5B9PQS3"/>
<proteinExistence type="predicted"/>
<dbReference type="STRING" id="980251.GCA_001642875_00812"/>
<dbReference type="Proteomes" id="UP000322214">
    <property type="component" value="Chromosome"/>
</dbReference>
<gene>
    <name evidence="1" type="ORF">MFFC18_47540</name>
</gene>
<sequence length="276" mass="30221">MVFTLGPSAHLPYFATRAGLGTITRSSDIVRFVQGGVVKTFRWATQSNLMATFNDSRSLAEFLLRESLDRLAAAAPKVNYFSLRSVGGAATLLGFDSIAHECESILQTIPDASFTAGVISNFPLPKKAPPALRKIATIDQLYSDHPPLTDESVAKYIRDCGNAQSHLKLASDRKYTDAFAACKSELDTEETAASQAVLGDIDSALDSACSVVQPDFRADNIRFICTIELFRRERWSDAHKLFDAIYPSQIGPDAAAQMALGANHRLPWLGYPFPDW</sequence>